<organism evidence="1">
    <name type="scientific">Prevotella sp. GTC17259</name>
    <dbReference type="NCBI Taxonomy" id="3236795"/>
    <lineage>
        <taxon>Bacteria</taxon>
        <taxon>Pseudomonadati</taxon>
        <taxon>Bacteroidota</taxon>
        <taxon>Bacteroidia</taxon>
        <taxon>Bacteroidales</taxon>
        <taxon>Prevotellaceae</taxon>
        <taxon>Prevotella</taxon>
    </lineage>
</organism>
<accession>A0AB33J1R4</accession>
<dbReference type="AlphaFoldDB" id="A0AB33J1R4"/>
<gene>
    <name evidence="1" type="ORF">GTC17259_06790</name>
</gene>
<reference evidence="1" key="1">
    <citation type="submission" date="2024-07" db="EMBL/GenBank/DDBJ databases">
        <title>Complete genome sequence of Prevotella sp. YM-2024 GTC17259.</title>
        <authorList>
            <person name="Hayashi M."/>
            <person name="Muto Y."/>
            <person name="Tanaka K."/>
            <person name="Niwa H."/>
        </authorList>
    </citation>
    <scope>NUCLEOTIDE SEQUENCE</scope>
    <source>
        <strain evidence="1">GTC17259</strain>
    </source>
</reference>
<proteinExistence type="predicted"/>
<name>A0AB33J1R4_9BACT</name>
<evidence type="ECO:0000313" key="1">
    <source>
        <dbReference type="EMBL" id="BFO75629.1"/>
    </source>
</evidence>
<protein>
    <submittedName>
        <fullName evidence="1">Uncharacterized protein</fullName>
    </submittedName>
</protein>
<dbReference type="EMBL" id="AP035787">
    <property type="protein sequence ID" value="BFO75629.1"/>
    <property type="molecule type" value="Genomic_DNA"/>
</dbReference>
<sequence>MGTIKGLEFSDTRKNDDGEREYYIDDWDDWFTVDEIKDRLAEEAYWENDFAGDVYEANDGFDWSD</sequence>